<dbReference type="Proteomes" id="UP000007174">
    <property type="component" value="Unassembled WGS sequence"/>
</dbReference>
<reference evidence="3" key="1">
    <citation type="journal article" date="2012" name="Nat. Genet.">
        <title>Lifestyle transitions in plant pathogenic Colletotrichum fungi deciphered by genome and transcriptome analyses.</title>
        <authorList>
            <person name="O'Connell R.J."/>
            <person name="Thon M.R."/>
            <person name="Hacquard S."/>
            <person name="Amyotte S.G."/>
            <person name="Kleemann J."/>
            <person name="Torres M.F."/>
            <person name="Damm U."/>
            <person name="Buiate E.A."/>
            <person name="Epstein L."/>
            <person name="Alkan N."/>
            <person name="Altmueller J."/>
            <person name="Alvarado-Balderrama L."/>
            <person name="Bauser C.A."/>
            <person name="Becker C."/>
            <person name="Birren B.W."/>
            <person name="Chen Z."/>
            <person name="Choi J."/>
            <person name="Crouch J.A."/>
            <person name="Duvick J.P."/>
            <person name="Farman M.A."/>
            <person name="Gan P."/>
            <person name="Heiman D."/>
            <person name="Henrissat B."/>
            <person name="Howard R.J."/>
            <person name="Kabbage M."/>
            <person name="Koch C."/>
            <person name="Kracher B."/>
            <person name="Kubo Y."/>
            <person name="Law A.D."/>
            <person name="Lebrun M.-H."/>
            <person name="Lee Y.-H."/>
            <person name="Miyara I."/>
            <person name="Moore N."/>
            <person name="Neumann U."/>
            <person name="Nordstroem K."/>
            <person name="Panaccione D.G."/>
            <person name="Panstruga R."/>
            <person name="Place M."/>
            <person name="Proctor R.H."/>
            <person name="Prusky D."/>
            <person name="Rech G."/>
            <person name="Reinhardt R."/>
            <person name="Rollins J.A."/>
            <person name="Rounsley S."/>
            <person name="Schardl C.L."/>
            <person name="Schwartz D.C."/>
            <person name="Shenoy N."/>
            <person name="Shirasu K."/>
            <person name="Sikhakolli U.R."/>
            <person name="Stueber K."/>
            <person name="Sukno S.A."/>
            <person name="Sweigard J.A."/>
            <person name="Takano Y."/>
            <person name="Takahara H."/>
            <person name="Trail F."/>
            <person name="van der Does H.C."/>
            <person name="Voll L.M."/>
            <person name="Will I."/>
            <person name="Young S."/>
            <person name="Zeng Q."/>
            <person name="Zhang J."/>
            <person name="Zhou S."/>
            <person name="Dickman M.B."/>
            <person name="Schulze-Lefert P."/>
            <person name="Ver Loren van Themaat E."/>
            <person name="Ma L.-J."/>
            <person name="Vaillancourt L.J."/>
        </authorList>
    </citation>
    <scope>NUCLEOTIDE SEQUENCE [LARGE SCALE GENOMIC DNA]</scope>
    <source>
        <strain evidence="3">IMI 349063</strain>
    </source>
</reference>
<sequence>MPRSLAFADPRCPTIDEPSKSLIPKGYKETVAVDSLLSAERAALGESRLTTGRLAQDGGASLADDDGLGVGEDGGDGEAAGALDVHEEGAGGRHKGLSERVSMIKFDLTGRSWRGREGGREGAKGEGIVGAVSYLELVLAGLGGRGGGEEDQRREPG</sequence>
<feature type="region of interest" description="Disordered" evidence="1">
    <location>
        <begin position="47"/>
        <end position="97"/>
    </location>
</feature>
<evidence type="ECO:0000313" key="3">
    <source>
        <dbReference type="Proteomes" id="UP000007174"/>
    </source>
</evidence>
<dbReference type="AlphaFoldDB" id="H1V446"/>
<dbReference type="EMBL" id="CACQ02001356">
    <property type="protein sequence ID" value="CCF34998.1"/>
    <property type="molecule type" value="Genomic_DNA"/>
</dbReference>
<protein>
    <submittedName>
        <fullName evidence="2">Uncharacterized protein</fullName>
    </submittedName>
</protein>
<evidence type="ECO:0000256" key="1">
    <source>
        <dbReference type="SAM" id="MobiDB-lite"/>
    </source>
</evidence>
<gene>
    <name evidence="2" type="ORF">CH063_06874</name>
</gene>
<proteinExistence type="predicted"/>
<feature type="region of interest" description="Disordered" evidence="1">
    <location>
        <begin position="1"/>
        <end position="20"/>
    </location>
</feature>
<organism evidence="2 3">
    <name type="scientific">Colletotrichum higginsianum (strain IMI 349063)</name>
    <name type="common">Crucifer anthracnose fungus</name>
    <dbReference type="NCBI Taxonomy" id="759273"/>
    <lineage>
        <taxon>Eukaryota</taxon>
        <taxon>Fungi</taxon>
        <taxon>Dikarya</taxon>
        <taxon>Ascomycota</taxon>
        <taxon>Pezizomycotina</taxon>
        <taxon>Sordariomycetes</taxon>
        <taxon>Hypocreomycetidae</taxon>
        <taxon>Glomerellales</taxon>
        <taxon>Glomerellaceae</taxon>
        <taxon>Colletotrichum</taxon>
        <taxon>Colletotrichum destructivum species complex</taxon>
    </lineage>
</organism>
<accession>H1V446</accession>
<evidence type="ECO:0000313" key="2">
    <source>
        <dbReference type="EMBL" id="CCF34998.1"/>
    </source>
</evidence>
<name>H1V446_COLHI</name>
<dbReference type="HOGENOM" id="CLU_1677763_0_0_1"/>